<reference evidence="2 3" key="1">
    <citation type="submission" date="2019-08" db="EMBL/GenBank/DDBJ databases">
        <title>A chromosome-level genome assembly, high-density linkage maps, and genome scans reveal the genomic architecture of hybrid incompatibilities underlying speciation via character displacement in darters (Percidae: Etheostominae).</title>
        <authorList>
            <person name="Moran R.L."/>
            <person name="Catchen J.M."/>
            <person name="Fuller R.C."/>
        </authorList>
    </citation>
    <scope>NUCLEOTIDE SEQUENCE [LARGE SCALE GENOMIC DNA]</scope>
    <source>
        <strain evidence="2">EspeVRDwgs_2016</strain>
        <tissue evidence="2">Muscle</tissue>
    </source>
</reference>
<evidence type="ECO:0000313" key="2">
    <source>
        <dbReference type="EMBL" id="KAA8578989.1"/>
    </source>
</evidence>
<dbReference type="AlphaFoldDB" id="A0A5J5CF89"/>
<protein>
    <submittedName>
        <fullName evidence="2">Uncharacterized protein</fullName>
    </submittedName>
</protein>
<feature type="compositionally biased region" description="Basic and acidic residues" evidence="1">
    <location>
        <begin position="187"/>
        <end position="200"/>
    </location>
</feature>
<dbReference type="EMBL" id="VOFY01000054">
    <property type="protein sequence ID" value="KAA8578989.1"/>
    <property type="molecule type" value="Genomic_DNA"/>
</dbReference>
<evidence type="ECO:0000256" key="1">
    <source>
        <dbReference type="SAM" id="MobiDB-lite"/>
    </source>
</evidence>
<feature type="compositionally biased region" description="Polar residues" evidence="1">
    <location>
        <begin position="159"/>
        <end position="168"/>
    </location>
</feature>
<evidence type="ECO:0000313" key="3">
    <source>
        <dbReference type="Proteomes" id="UP000327493"/>
    </source>
</evidence>
<proteinExistence type="predicted"/>
<gene>
    <name evidence="2" type="ORF">FQN60_009211</name>
</gene>
<dbReference type="Proteomes" id="UP000327493">
    <property type="component" value="Unassembled WGS sequence"/>
</dbReference>
<organism evidence="2 3">
    <name type="scientific">Etheostoma spectabile</name>
    <name type="common">orangethroat darter</name>
    <dbReference type="NCBI Taxonomy" id="54343"/>
    <lineage>
        <taxon>Eukaryota</taxon>
        <taxon>Metazoa</taxon>
        <taxon>Chordata</taxon>
        <taxon>Craniata</taxon>
        <taxon>Vertebrata</taxon>
        <taxon>Euteleostomi</taxon>
        <taxon>Actinopterygii</taxon>
        <taxon>Neopterygii</taxon>
        <taxon>Teleostei</taxon>
        <taxon>Neoteleostei</taxon>
        <taxon>Acanthomorphata</taxon>
        <taxon>Eupercaria</taxon>
        <taxon>Perciformes</taxon>
        <taxon>Percoidei</taxon>
        <taxon>Percidae</taxon>
        <taxon>Etheostomatinae</taxon>
        <taxon>Etheostoma</taxon>
    </lineage>
</organism>
<name>A0A5J5CF89_9PERO</name>
<accession>A0A5J5CF89</accession>
<keyword evidence="3" id="KW-1185">Reference proteome</keyword>
<comment type="caution">
    <text evidence="2">The sequence shown here is derived from an EMBL/GenBank/DDBJ whole genome shotgun (WGS) entry which is preliminary data.</text>
</comment>
<sequence length="200" mass="21874">MSALHTDLYQEQEQKSLVYKGPLGAGGSRRAVDQRHPANAGFIGFMDEHLDVKPNVNQRRVSGHVMVNGPTTPIPVKAKPSSIDPVIPPGILGMEERPQSARLSGENSGEGVLFIVCEGRSSLRLTLLCTSTPGVSQERPTAKLGSGMSLIEKSKDQNDIVTSQNITSTDEEEEEAQQAKLVLRSSLHTEERRQTERVKY</sequence>
<feature type="region of interest" description="Disordered" evidence="1">
    <location>
        <begin position="154"/>
        <end position="200"/>
    </location>
</feature>